<comment type="similarity">
    <text evidence="1 7 8">Belongs to the bacterial ribosomal protein bS18 family.</text>
</comment>
<dbReference type="HAMAP" id="MF_00270">
    <property type="entry name" value="Ribosomal_bS18"/>
    <property type="match status" value="1"/>
</dbReference>
<evidence type="ECO:0000313" key="10">
    <source>
        <dbReference type="Proteomes" id="UP001357733"/>
    </source>
</evidence>
<keyword evidence="2 7" id="KW-0699">rRNA-binding</keyword>
<dbReference type="SUPFAM" id="SSF46911">
    <property type="entry name" value="Ribosomal protein S18"/>
    <property type="match status" value="1"/>
</dbReference>
<evidence type="ECO:0000256" key="2">
    <source>
        <dbReference type="ARBA" id="ARBA00022730"/>
    </source>
</evidence>
<comment type="subunit">
    <text evidence="7">Part of the 30S ribosomal subunit. Forms a tight heterodimer with protein bS6.</text>
</comment>
<dbReference type="InterPro" id="IPR036870">
    <property type="entry name" value="Ribosomal_bS18_sf"/>
</dbReference>
<dbReference type="Gene3D" id="4.10.640.10">
    <property type="entry name" value="Ribosomal protein S18"/>
    <property type="match status" value="1"/>
</dbReference>
<comment type="function">
    <text evidence="7">Binds as a heterodimer with protein bS6 to the central domain of the 16S rRNA, where it helps stabilize the platform of the 30S subunit.</text>
</comment>
<dbReference type="GO" id="GO:0006412">
    <property type="term" value="P:translation"/>
    <property type="evidence" value="ECO:0007669"/>
    <property type="project" value="UniProtKB-UniRule"/>
</dbReference>
<evidence type="ECO:0000256" key="3">
    <source>
        <dbReference type="ARBA" id="ARBA00022884"/>
    </source>
</evidence>
<dbReference type="PRINTS" id="PR00974">
    <property type="entry name" value="RIBOSOMALS18"/>
</dbReference>
<evidence type="ECO:0000256" key="8">
    <source>
        <dbReference type="RuleBase" id="RU003910"/>
    </source>
</evidence>
<sequence>MQRKYRPRKRVCQFCADKKKVIDYKDTNTLKRFISERGKIHPRRVTGCCAKHQREITAAIKKARQIVLLPYTED</sequence>
<comment type="caution">
    <text evidence="9">The sequence shown here is derived from an EMBL/GenBank/DDBJ whole genome shotgun (WGS) entry which is preliminary data.</text>
</comment>
<organism evidence="9 10">
    <name type="scientific">Citroniella saccharovorans</name>
    <dbReference type="NCBI Taxonomy" id="2053367"/>
    <lineage>
        <taxon>Bacteria</taxon>
        <taxon>Bacillati</taxon>
        <taxon>Bacillota</taxon>
        <taxon>Tissierellia</taxon>
        <taxon>Tissierellales</taxon>
        <taxon>Peptoniphilaceae</taxon>
        <taxon>Citroniella</taxon>
    </lineage>
</organism>
<dbReference type="Proteomes" id="UP001357733">
    <property type="component" value="Unassembled WGS sequence"/>
</dbReference>
<proteinExistence type="inferred from homology"/>
<dbReference type="PANTHER" id="PTHR13479">
    <property type="entry name" value="30S RIBOSOMAL PROTEIN S18"/>
    <property type="match status" value="1"/>
</dbReference>
<dbReference type="RefSeq" id="WP_324618600.1">
    <property type="nucleotide sequence ID" value="NZ_JAYKOT010000001.1"/>
</dbReference>
<dbReference type="Pfam" id="PF01084">
    <property type="entry name" value="Ribosomal_S18"/>
    <property type="match status" value="1"/>
</dbReference>
<dbReference type="GO" id="GO:0003735">
    <property type="term" value="F:structural constituent of ribosome"/>
    <property type="evidence" value="ECO:0007669"/>
    <property type="project" value="InterPro"/>
</dbReference>
<evidence type="ECO:0000313" key="9">
    <source>
        <dbReference type="EMBL" id="MEB3428516.1"/>
    </source>
</evidence>
<evidence type="ECO:0000256" key="6">
    <source>
        <dbReference type="ARBA" id="ARBA00035141"/>
    </source>
</evidence>
<keyword evidence="5 7" id="KW-0687">Ribonucleoprotein</keyword>
<keyword evidence="10" id="KW-1185">Reference proteome</keyword>
<dbReference type="GO" id="GO:0022627">
    <property type="term" value="C:cytosolic small ribosomal subunit"/>
    <property type="evidence" value="ECO:0007669"/>
    <property type="project" value="TreeGrafter"/>
</dbReference>
<dbReference type="FunFam" id="4.10.640.10:FF:000004">
    <property type="entry name" value="30S ribosomal protein S18"/>
    <property type="match status" value="1"/>
</dbReference>
<gene>
    <name evidence="7 9" type="primary">rpsR</name>
    <name evidence="9" type="ORF">VLK81_00400</name>
</gene>
<dbReference type="GO" id="GO:0070181">
    <property type="term" value="F:small ribosomal subunit rRNA binding"/>
    <property type="evidence" value="ECO:0007669"/>
    <property type="project" value="TreeGrafter"/>
</dbReference>
<reference evidence="9 10" key="1">
    <citation type="submission" date="2024-01" db="EMBL/GenBank/DDBJ databases">
        <title>Complete genome sequence of Citroniella saccharovorans strain M6.X9, isolated from human fecal sample.</title>
        <authorList>
            <person name="Cheng G."/>
            <person name="Westerholm M."/>
            <person name="Schnurer A."/>
        </authorList>
    </citation>
    <scope>NUCLEOTIDE SEQUENCE [LARGE SCALE GENOMIC DNA]</scope>
    <source>
        <strain evidence="9 10">DSM 29873</strain>
    </source>
</reference>
<keyword evidence="3 7" id="KW-0694">RNA-binding</keyword>
<dbReference type="NCBIfam" id="TIGR00165">
    <property type="entry name" value="S18"/>
    <property type="match status" value="1"/>
</dbReference>
<dbReference type="AlphaFoldDB" id="A0AAW9MQX1"/>
<dbReference type="PROSITE" id="PS00057">
    <property type="entry name" value="RIBOSOMAL_S18"/>
    <property type="match status" value="1"/>
</dbReference>
<evidence type="ECO:0000256" key="5">
    <source>
        <dbReference type="ARBA" id="ARBA00023274"/>
    </source>
</evidence>
<evidence type="ECO:0000256" key="1">
    <source>
        <dbReference type="ARBA" id="ARBA00005589"/>
    </source>
</evidence>
<keyword evidence="4 7" id="KW-0689">Ribosomal protein</keyword>
<name>A0AAW9MQX1_9FIRM</name>
<dbReference type="PANTHER" id="PTHR13479:SF40">
    <property type="entry name" value="SMALL RIBOSOMAL SUBUNIT PROTEIN BS18M"/>
    <property type="match status" value="1"/>
</dbReference>
<dbReference type="EMBL" id="JAYKOT010000001">
    <property type="protein sequence ID" value="MEB3428516.1"/>
    <property type="molecule type" value="Genomic_DNA"/>
</dbReference>
<accession>A0AAW9MQX1</accession>
<dbReference type="InterPro" id="IPR018275">
    <property type="entry name" value="Ribosomal_bS18_CS"/>
</dbReference>
<protein>
    <recommendedName>
        <fullName evidence="6 7">Small ribosomal subunit protein bS18</fullName>
    </recommendedName>
</protein>
<evidence type="ECO:0000256" key="4">
    <source>
        <dbReference type="ARBA" id="ARBA00022980"/>
    </source>
</evidence>
<evidence type="ECO:0000256" key="7">
    <source>
        <dbReference type="HAMAP-Rule" id="MF_00270"/>
    </source>
</evidence>
<dbReference type="InterPro" id="IPR001648">
    <property type="entry name" value="Ribosomal_bS18"/>
</dbReference>